<dbReference type="InterPro" id="IPR013957">
    <property type="entry name" value="SNRNP27"/>
</dbReference>
<gene>
    <name evidence="10" type="ORF">CRHIZ90672A_00016540</name>
</gene>
<comment type="subcellular location">
    <subcellularLocation>
        <location evidence="2">Nucleus</location>
    </subcellularLocation>
</comment>
<feature type="compositionally biased region" description="Basic and acidic residues" evidence="8">
    <location>
        <begin position="182"/>
        <end position="198"/>
    </location>
</feature>
<keyword evidence="6" id="KW-0508">mRNA splicing</keyword>
<comment type="similarity">
    <text evidence="3">Belongs to the SNUT3 family.</text>
</comment>
<feature type="compositionally biased region" description="Acidic residues" evidence="8">
    <location>
        <begin position="199"/>
        <end position="211"/>
    </location>
</feature>
<dbReference type="Pfam" id="PF08648">
    <property type="entry name" value="SNRNP27"/>
    <property type="match status" value="1"/>
</dbReference>
<evidence type="ECO:0000313" key="11">
    <source>
        <dbReference type="Proteomes" id="UP000696573"/>
    </source>
</evidence>
<feature type="compositionally biased region" description="Polar residues" evidence="8">
    <location>
        <begin position="155"/>
        <end position="169"/>
    </location>
</feature>
<evidence type="ECO:0000256" key="8">
    <source>
        <dbReference type="SAM" id="MobiDB-lite"/>
    </source>
</evidence>
<evidence type="ECO:0000256" key="4">
    <source>
        <dbReference type="ARBA" id="ARBA00011825"/>
    </source>
</evidence>
<reference evidence="10" key="1">
    <citation type="submission" date="2021-10" db="EMBL/GenBank/DDBJ databases">
        <authorList>
            <person name="Piombo E."/>
        </authorList>
    </citation>
    <scope>NUCLEOTIDE SEQUENCE</scope>
</reference>
<evidence type="ECO:0000256" key="3">
    <source>
        <dbReference type="ARBA" id="ARBA00008218"/>
    </source>
</evidence>
<feature type="compositionally biased region" description="Basic residues" evidence="8">
    <location>
        <begin position="123"/>
        <end position="136"/>
    </location>
</feature>
<evidence type="ECO:0000256" key="7">
    <source>
        <dbReference type="ARBA" id="ARBA00023242"/>
    </source>
</evidence>
<organism evidence="10 11">
    <name type="scientific">Clonostachys rhizophaga</name>
    <dbReference type="NCBI Taxonomy" id="160324"/>
    <lineage>
        <taxon>Eukaryota</taxon>
        <taxon>Fungi</taxon>
        <taxon>Dikarya</taxon>
        <taxon>Ascomycota</taxon>
        <taxon>Pezizomycotina</taxon>
        <taxon>Sordariomycetes</taxon>
        <taxon>Hypocreomycetidae</taxon>
        <taxon>Hypocreales</taxon>
        <taxon>Bionectriaceae</taxon>
        <taxon>Clonostachys</taxon>
    </lineage>
</organism>
<sequence>MSDSRRPRRPEGRHYDDPDRRDRYGGGARDRDRDRERDRDDRRGYRSRSRERRGGGGHRDRSRSPDRRHRDRERDDWRGGRDRGGGGGDRDRGSRGTWNKDNDRRDGRRRDDDHNDERDSRRSGGKRRGNSPRRSRSPPPAASSSNSGNLPTRPHPNNSSQNQRKNMSFNVGRRSGSPSSARDADTPMREESRGRDRPEDDDEPEVDEDPDMAAMKAMMGFGGFDTTKNKKVSGNDVGGLRKEKKSEYRQYMNRQGGFNRPLSPSR</sequence>
<name>A0A9N9YFP4_9HYPO</name>
<proteinExistence type="inferred from homology"/>
<dbReference type="PANTHER" id="PTHR31077:SF1">
    <property type="entry name" value="U4_U6.U5 SMALL NUCLEAR RIBONUCLEOPROTEIN 27 KDA PROTEIN"/>
    <property type="match status" value="1"/>
</dbReference>
<dbReference type="GO" id="GO:0071011">
    <property type="term" value="C:precatalytic spliceosome"/>
    <property type="evidence" value="ECO:0007669"/>
    <property type="project" value="TreeGrafter"/>
</dbReference>
<evidence type="ECO:0000256" key="2">
    <source>
        <dbReference type="ARBA" id="ARBA00004123"/>
    </source>
</evidence>
<dbReference type="Proteomes" id="UP000696573">
    <property type="component" value="Unassembled WGS sequence"/>
</dbReference>
<evidence type="ECO:0000256" key="5">
    <source>
        <dbReference type="ARBA" id="ARBA00022664"/>
    </source>
</evidence>
<dbReference type="OrthoDB" id="21368at2759"/>
<dbReference type="AlphaFoldDB" id="A0A9N9YFP4"/>
<comment type="function">
    <text evidence="1">May play a role in mRNA splicing.</text>
</comment>
<feature type="domain" description="U4/U6.U5 small nuclear ribonucleoprotein 27kDa protein" evidence="9">
    <location>
        <begin position="211"/>
        <end position="264"/>
    </location>
</feature>
<comment type="subunit">
    <text evidence="4">Part of a tri-snRNP complex.</text>
</comment>
<dbReference type="PANTHER" id="PTHR31077">
    <property type="entry name" value="U4/U6.U5 SMALL NUCLEAR RIBONUCLEOPROTEIN 27 KDA PROTEIN"/>
    <property type="match status" value="1"/>
</dbReference>
<feature type="compositionally biased region" description="Basic and acidic residues" evidence="8">
    <location>
        <begin position="72"/>
        <end position="122"/>
    </location>
</feature>
<keyword evidence="11" id="KW-1185">Reference proteome</keyword>
<evidence type="ECO:0000259" key="9">
    <source>
        <dbReference type="Pfam" id="PF08648"/>
    </source>
</evidence>
<evidence type="ECO:0000256" key="6">
    <source>
        <dbReference type="ARBA" id="ARBA00023187"/>
    </source>
</evidence>
<feature type="compositionally biased region" description="Basic and acidic residues" evidence="8">
    <location>
        <begin position="9"/>
        <end position="44"/>
    </location>
</feature>
<evidence type="ECO:0000256" key="1">
    <source>
        <dbReference type="ARBA" id="ARBA00003632"/>
    </source>
</evidence>
<protein>
    <recommendedName>
        <fullName evidence="9">U4/U6.U5 small nuclear ribonucleoprotein 27kDa protein domain-containing protein</fullName>
    </recommendedName>
</protein>
<dbReference type="EMBL" id="CABFNQ020000505">
    <property type="protein sequence ID" value="CAH0017288.1"/>
    <property type="molecule type" value="Genomic_DNA"/>
</dbReference>
<keyword evidence="7" id="KW-0539">Nucleus</keyword>
<feature type="region of interest" description="Disordered" evidence="8">
    <location>
        <begin position="1"/>
        <end position="244"/>
    </location>
</feature>
<dbReference type="GO" id="GO:0008380">
    <property type="term" value="P:RNA splicing"/>
    <property type="evidence" value="ECO:0007669"/>
    <property type="project" value="UniProtKB-KW"/>
</dbReference>
<keyword evidence="5" id="KW-0507">mRNA processing</keyword>
<accession>A0A9N9YFP4</accession>
<comment type="caution">
    <text evidence="10">The sequence shown here is derived from an EMBL/GenBank/DDBJ whole genome shotgun (WGS) entry which is preliminary data.</text>
</comment>
<dbReference type="GO" id="GO:0006397">
    <property type="term" value="P:mRNA processing"/>
    <property type="evidence" value="ECO:0007669"/>
    <property type="project" value="UniProtKB-KW"/>
</dbReference>
<feature type="compositionally biased region" description="Basic and acidic residues" evidence="8">
    <location>
        <begin position="52"/>
        <end position="65"/>
    </location>
</feature>
<evidence type="ECO:0000313" key="10">
    <source>
        <dbReference type="EMBL" id="CAH0017288.1"/>
    </source>
</evidence>